<dbReference type="PANTHER" id="PTHR39474:SF1">
    <property type="entry name" value="FUNGAL SPECIFIC TRANSCRIPTION FACTOR"/>
    <property type="match status" value="1"/>
</dbReference>
<dbReference type="Gene3D" id="2.60.120.650">
    <property type="entry name" value="Cupin"/>
    <property type="match status" value="1"/>
</dbReference>
<dbReference type="InterPro" id="IPR003347">
    <property type="entry name" value="JmjC_dom"/>
</dbReference>
<keyword evidence="4" id="KW-1185">Reference proteome</keyword>
<dbReference type="PROSITE" id="PS51184">
    <property type="entry name" value="JMJC"/>
    <property type="match status" value="1"/>
</dbReference>
<comment type="caution">
    <text evidence="3">The sequence shown here is derived from an EMBL/GenBank/DDBJ whole genome shotgun (WGS) entry which is preliminary data.</text>
</comment>
<dbReference type="OrthoDB" id="263283at2759"/>
<gene>
    <name evidence="3" type="ORF">ANOM_009929</name>
</gene>
<dbReference type="RefSeq" id="XP_015402655.1">
    <property type="nucleotide sequence ID" value="XM_015555185.1"/>
</dbReference>
<evidence type="ECO:0000313" key="3">
    <source>
        <dbReference type="EMBL" id="KNG81732.1"/>
    </source>
</evidence>
<feature type="compositionally biased region" description="Low complexity" evidence="1">
    <location>
        <begin position="421"/>
        <end position="436"/>
    </location>
</feature>
<proteinExistence type="predicted"/>
<dbReference type="InterPro" id="IPR041667">
    <property type="entry name" value="Cupin_8"/>
</dbReference>
<dbReference type="Pfam" id="PF13621">
    <property type="entry name" value="Cupin_8"/>
    <property type="match status" value="1"/>
</dbReference>
<feature type="compositionally biased region" description="Polar residues" evidence="1">
    <location>
        <begin position="456"/>
        <end position="467"/>
    </location>
</feature>
<feature type="compositionally biased region" description="Low complexity" evidence="1">
    <location>
        <begin position="331"/>
        <end position="342"/>
    </location>
</feature>
<sequence length="534" mass="59564">MKVQRWLFNGNPGAWYRLSPAVTRFNHPNRPHAQFSTQNSPSVATSCGYHPLKILDDASIENFRKEHFIAELPVILPRRHFRDLPAFGRWFQSSPSEPNVSRLNTTHLEQHGADAIVPLELTQPSTEPDKDGVSFRQFHAPLSLFLEWMRTAEEQSQSVRLYLAQCQLSDLPQTLRNDFATPELVSQAGNGDVYDTNVWIGYPPTYTPLHRDPNPNLFVQLAGRKIVRLIAPDDGQALFASVRRQLGRSGNREAAVFRGSEMMQGRERTLLEKEVWDDGLNTASSARKYVGYEAQLEAGDGMFIPKGWWHSIKGVGHGVTASNPPSVPPNSRTTKSTTSTQSIYPPNPPPAIENPAQIEDMHKSILTRTTLLHLILNPFLTIPTRASTTITPPTILSQRLTRTPIAYPQCPSNLYQEKSYSTMSSSTDQIQQQQSDNAATDSATEKKPEQYLALPDSSSADQTQQLDLSGDGSTVKLDHLGPLVVNQDGTLSRISNWAQMAEIEKKNTLRVLGKRNKQRMEALRAAQGAQEEGK</sequence>
<feature type="region of interest" description="Disordered" evidence="1">
    <location>
        <begin position="320"/>
        <end position="349"/>
    </location>
</feature>
<dbReference type="AlphaFoldDB" id="A0A0L1IQF8"/>
<evidence type="ECO:0000313" key="4">
    <source>
        <dbReference type="Proteomes" id="UP000037505"/>
    </source>
</evidence>
<feature type="region of interest" description="Disordered" evidence="1">
    <location>
        <begin position="418"/>
        <end position="473"/>
    </location>
</feature>
<dbReference type="EMBL" id="JNOM01000415">
    <property type="protein sequence ID" value="KNG81732.1"/>
    <property type="molecule type" value="Genomic_DNA"/>
</dbReference>
<dbReference type="SMART" id="SM00558">
    <property type="entry name" value="JmjC"/>
    <property type="match status" value="1"/>
</dbReference>
<dbReference type="STRING" id="1509407.A0A0L1IQF8"/>
<name>A0A0L1IQF8_ASPN3</name>
<dbReference type="PANTHER" id="PTHR39474">
    <property type="entry name" value="UNNAMED PRODUCT"/>
    <property type="match status" value="1"/>
</dbReference>
<dbReference type="SUPFAM" id="SSF51197">
    <property type="entry name" value="Clavaminate synthase-like"/>
    <property type="match status" value="1"/>
</dbReference>
<protein>
    <recommendedName>
        <fullName evidence="2">JmjC domain-containing protein</fullName>
    </recommendedName>
</protein>
<dbReference type="Proteomes" id="UP000037505">
    <property type="component" value="Unassembled WGS sequence"/>
</dbReference>
<accession>A0A0L1IQF8</accession>
<dbReference type="GeneID" id="26811733"/>
<evidence type="ECO:0000259" key="2">
    <source>
        <dbReference type="PROSITE" id="PS51184"/>
    </source>
</evidence>
<evidence type="ECO:0000256" key="1">
    <source>
        <dbReference type="SAM" id="MobiDB-lite"/>
    </source>
</evidence>
<feature type="domain" description="JmjC" evidence="2">
    <location>
        <begin position="170"/>
        <end position="342"/>
    </location>
</feature>
<organism evidence="3 4">
    <name type="scientific">Aspergillus nomiae NRRL (strain ATCC 15546 / NRRL 13137 / CBS 260.88 / M93)</name>
    <dbReference type="NCBI Taxonomy" id="1509407"/>
    <lineage>
        <taxon>Eukaryota</taxon>
        <taxon>Fungi</taxon>
        <taxon>Dikarya</taxon>
        <taxon>Ascomycota</taxon>
        <taxon>Pezizomycotina</taxon>
        <taxon>Eurotiomycetes</taxon>
        <taxon>Eurotiomycetidae</taxon>
        <taxon>Eurotiales</taxon>
        <taxon>Aspergillaceae</taxon>
        <taxon>Aspergillus</taxon>
        <taxon>Aspergillus subgen. Circumdati</taxon>
    </lineage>
</organism>
<reference evidence="3 4" key="1">
    <citation type="submission" date="2014-06" db="EMBL/GenBank/DDBJ databases">
        <title>The Genome of the Aflatoxigenic Filamentous Fungus Aspergillus nomius.</title>
        <authorList>
            <person name="Moore M.G."/>
            <person name="Shannon B.M."/>
            <person name="Brian M.M."/>
        </authorList>
    </citation>
    <scope>NUCLEOTIDE SEQUENCE [LARGE SCALE GENOMIC DNA]</scope>
    <source>
        <strain evidence="3 4">NRRL 13137</strain>
    </source>
</reference>